<reference evidence="2 3" key="1">
    <citation type="submission" date="2024-06" db="EMBL/GenBank/DDBJ databases">
        <authorList>
            <person name="Pan Q."/>
            <person name="Wen M."/>
            <person name="Jouanno E."/>
            <person name="Zahm M."/>
            <person name="Klopp C."/>
            <person name="Cabau C."/>
            <person name="Louis A."/>
            <person name="Berthelot C."/>
            <person name="Parey E."/>
            <person name="Roest Crollius H."/>
            <person name="Montfort J."/>
            <person name="Robinson-Rechavi M."/>
            <person name="Bouchez O."/>
            <person name="Lampietro C."/>
            <person name="Lopez Roques C."/>
            <person name="Donnadieu C."/>
            <person name="Postlethwait J."/>
            <person name="Bobe J."/>
            <person name="Verreycken H."/>
            <person name="Guiguen Y."/>
        </authorList>
    </citation>
    <scope>NUCLEOTIDE SEQUENCE [LARGE SCALE GENOMIC DNA]</scope>
    <source>
        <strain evidence="2">Up_M1</strain>
        <tissue evidence="2">Testis</tissue>
    </source>
</reference>
<proteinExistence type="predicted"/>
<feature type="region of interest" description="Disordered" evidence="1">
    <location>
        <begin position="436"/>
        <end position="531"/>
    </location>
</feature>
<feature type="compositionally biased region" description="Low complexity" evidence="1">
    <location>
        <begin position="455"/>
        <end position="481"/>
    </location>
</feature>
<dbReference type="AlphaFoldDB" id="A0ABD0W405"/>
<evidence type="ECO:0000313" key="2">
    <source>
        <dbReference type="EMBL" id="KAL0963783.1"/>
    </source>
</evidence>
<organism evidence="2 3">
    <name type="scientific">Umbra pygmaea</name>
    <name type="common">Eastern mudminnow</name>
    <dbReference type="NCBI Taxonomy" id="75934"/>
    <lineage>
        <taxon>Eukaryota</taxon>
        <taxon>Metazoa</taxon>
        <taxon>Chordata</taxon>
        <taxon>Craniata</taxon>
        <taxon>Vertebrata</taxon>
        <taxon>Euteleostomi</taxon>
        <taxon>Actinopterygii</taxon>
        <taxon>Neopterygii</taxon>
        <taxon>Teleostei</taxon>
        <taxon>Protacanthopterygii</taxon>
        <taxon>Esociformes</taxon>
        <taxon>Umbridae</taxon>
        <taxon>Umbra</taxon>
    </lineage>
</organism>
<evidence type="ECO:0000313" key="3">
    <source>
        <dbReference type="Proteomes" id="UP001557470"/>
    </source>
</evidence>
<accession>A0ABD0W405</accession>
<feature type="compositionally biased region" description="Acidic residues" evidence="1">
    <location>
        <begin position="311"/>
        <end position="329"/>
    </location>
</feature>
<feature type="region of interest" description="Disordered" evidence="1">
    <location>
        <begin position="197"/>
        <end position="392"/>
    </location>
</feature>
<feature type="compositionally biased region" description="Low complexity" evidence="1">
    <location>
        <begin position="40"/>
        <end position="70"/>
    </location>
</feature>
<feature type="compositionally biased region" description="Low complexity" evidence="1">
    <location>
        <begin position="287"/>
        <end position="310"/>
    </location>
</feature>
<sequence length="643" mass="68177">MGIGAEEMRAICGRAEISLQGGDATELRIFSNAMESGERLASPPSAPSSLHLPASSSAASSISSSSAPASTKTPPKCTLAPSPASLGSPLSSCGHLFRVVGDQHFNMSTVSSAFPMVNHPAFGLCTSSSGRSEFGGLGSLGMSAAMAAHSHLGGFPGMGVFPEWWRASEAQGGGAAAFFPHFLGLPPIFTPQLQHSQDLSPFQARTPSKNGRATVKGLNGAVNGRTTSSVCGSSSVSTFTSHGNTDKPKASNGSRSRKGHHDMTQAMVKDAQKIKEKKLRKKQVEASSNSDSQSGSSSDISSDGVSSSDSDGLDEDDDDEDDDDDSEDYDLGKEIRAKRKMELTQSSNDSKETPRTAQGDLGLYARDNQTSIHQKHPDQNPIHSLHSLSRPPVLPQSTALIFQSSRTTEEELKQHTSVIQATGLAVSTKPLALVTQPRRDACSPQPNKPYFLSASPKPFSHSTSPKHSSHSSSPKPLSLCPSPKPLPLSSTPPKPRSLSPSQKPPTLSPSHRPKSRTASPKLPLPTDSTKAGGVNFLHETLMRVNNFKLKQPILSQEHFKPAFPPPLTHQDLFKSQKKKKMSASSSLPPPVLSPETLGVGHQLANHSNLFLATSLLGPPPPPQRGDPQHGSGRPPGPYHQATW</sequence>
<dbReference type="EMBL" id="JAGEUA010000010">
    <property type="protein sequence ID" value="KAL0963783.1"/>
    <property type="molecule type" value="Genomic_DNA"/>
</dbReference>
<feature type="compositionally biased region" description="Low complexity" evidence="1">
    <location>
        <begin position="226"/>
        <end position="241"/>
    </location>
</feature>
<name>A0ABD0W405_UMBPY</name>
<feature type="compositionally biased region" description="Pro residues" evidence="1">
    <location>
        <begin position="482"/>
        <end position="495"/>
    </location>
</feature>
<feature type="region of interest" description="Disordered" evidence="1">
    <location>
        <begin position="35"/>
        <end position="81"/>
    </location>
</feature>
<comment type="caution">
    <text evidence="2">The sequence shown here is derived from an EMBL/GenBank/DDBJ whole genome shotgun (WGS) entry which is preliminary data.</text>
</comment>
<keyword evidence="3" id="KW-1185">Reference proteome</keyword>
<protein>
    <submittedName>
        <fullName evidence="2">Uncharacterized protein</fullName>
    </submittedName>
</protein>
<gene>
    <name evidence="2" type="ORF">UPYG_G00313530</name>
</gene>
<feature type="compositionally biased region" description="Polar residues" evidence="1">
    <location>
        <begin position="197"/>
        <end position="211"/>
    </location>
</feature>
<evidence type="ECO:0000256" key="1">
    <source>
        <dbReference type="SAM" id="MobiDB-lite"/>
    </source>
</evidence>
<feature type="region of interest" description="Disordered" evidence="1">
    <location>
        <begin position="610"/>
        <end position="643"/>
    </location>
</feature>
<dbReference type="Proteomes" id="UP001557470">
    <property type="component" value="Unassembled WGS sequence"/>
</dbReference>
<feature type="region of interest" description="Disordered" evidence="1">
    <location>
        <begin position="577"/>
        <end position="598"/>
    </location>
</feature>